<keyword evidence="6" id="KW-1133">Transmembrane helix</keyword>
<dbReference type="PANTHER" id="PTHR30563">
    <property type="entry name" value="DNA RECOMBINATION PROTEIN RMUC"/>
    <property type="match status" value="1"/>
</dbReference>
<comment type="function">
    <text evidence="1">Involved in DNA recombination.</text>
</comment>
<sequence>MVAFLNQSPGVAVLLAAGLLLAVLLIVLALLRRREGRERAAMEERLLNAQAQMLDRLRQAMFESARAAREGQEQGMTLLNQSVAAASQQVAELSRAMEARQDRLRQTLDERLDAMTALNDRKLEQMRQTVSEKLESTLENRLGESFKLVNEQLSRVHKGLGEMQTLAQGVGDLKKVLTGVKTRGVWGEVRLRALLEDALAAGQYVENAQVTPGSSERVEFAIRLPASEGEGALLPVDSKFPQEDYLRLVNASEAGDSEGVRAATQQLVRAVTEQSKRISSKYIKPPVTTDYAVLFLPVESLYAEVARVDGLMEELQSRFRVLVAGPSTFAALLTSLQMGFRTFALQKRSGEVLKLLSTVRVEFQKYGEAVQKARTRLEQASGDLDAIDTRTRAINRKLREIGEDTPSLPDGDAN</sequence>
<dbReference type="Pfam" id="PF02646">
    <property type="entry name" value="RmuC"/>
    <property type="match status" value="1"/>
</dbReference>
<organism evidence="7 8">
    <name type="scientific">Candidatus Pullichristensenella stercorigallinarum</name>
    <dbReference type="NCBI Taxonomy" id="2840909"/>
    <lineage>
        <taxon>Bacteria</taxon>
        <taxon>Bacillati</taxon>
        <taxon>Bacillota</taxon>
        <taxon>Clostridia</taxon>
        <taxon>Candidatus Pullichristensenella</taxon>
    </lineage>
</organism>
<proteinExistence type="inferred from homology"/>
<dbReference type="GO" id="GO:0006310">
    <property type="term" value="P:DNA recombination"/>
    <property type="evidence" value="ECO:0007669"/>
    <property type="project" value="UniProtKB-KW"/>
</dbReference>
<evidence type="ECO:0000256" key="5">
    <source>
        <dbReference type="SAM" id="Coils"/>
    </source>
</evidence>
<comment type="caution">
    <text evidence="7">The sequence shown here is derived from an EMBL/GenBank/DDBJ whole genome shotgun (WGS) entry which is preliminary data.</text>
</comment>
<evidence type="ECO:0000256" key="2">
    <source>
        <dbReference type="ARBA" id="ARBA00009840"/>
    </source>
</evidence>
<reference evidence="7" key="1">
    <citation type="submission" date="2020-10" db="EMBL/GenBank/DDBJ databases">
        <authorList>
            <person name="Gilroy R."/>
        </authorList>
    </citation>
    <scope>NUCLEOTIDE SEQUENCE</scope>
    <source>
        <strain evidence="7">ChiSjej6B24-2974</strain>
    </source>
</reference>
<evidence type="ECO:0000256" key="6">
    <source>
        <dbReference type="SAM" id="Phobius"/>
    </source>
</evidence>
<accession>A0A9D0ZKX4</accession>
<keyword evidence="6" id="KW-0472">Membrane</keyword>
<keyword evidence="4" id="KW-0233">DNA recombination</keyword>
<evidence type="ECO:0000313" key="8">
    <source>
        <dbReference type="Proteomes" id="UP000824260"/>
    </source>
</evidence>
<dbReference type="Proteomes" id="UP000824260">
    <property type="component" value="Unassembled WGS sequence"/>
</dbReference>
<keyword evidence="6" id="KW-0812">Transmembrane</keyword>
<feature type="coiled-coil region" evidence="5">
    <location>
        <begin position="83"/>
        <end position="110"/>
    </location>
</feature>
<dbReference type="EMBL" id="DVFZ01000045">
    <property type="protein sequence ID" value="HIQ82300.1"/>
    <property type="molecule type" value="Genomic_DNA"/>
</dbReference>
<evidence type="ECO:0000256" key="4">
    <source>
        <dbReference type="ARBA" id="ARBA00023172"/>
    </source>
</evidence>
<gene>
    <name evidence="7" type="primary">rmuC</name>
    <name evidence="7" type="ORF">IAA52_04285</name>
</gene>
<reference evidence="7" key="2">
    <citation type="journal article" date="2021" name="PeerJ">
        <title>Extensive microbial diversity within the chicken gut microbiome revealed by metagenomics and culture.</title>
        <authorList>
            <person name="Gilroy R."/>
            <person name="Ravi A."/>
            <person name="Getino M."/>
            <person name="Pursley I."/>
            <person name="Horton D.L."/>
            <person name="Alikhan N.F."/>
            <person name="Baker D."/>
            <person name="Gharbi K."/>
            <person name="Hall N."/>
            <person name="Watson M."/>
            <person name="Adriaenssens E.M."/>
            <person name="Foster-Nyarko E."/>
            <person name="Jarju S."/>
            <person name="Secka A."/>
            <person name="Antonio M."/>
            <person name="Oren A."/>
            <person name="Chaudhuri R.R."/>
            <person name="La Ragione R."/>
            <person name="Hildebrand F."/>
            <person name="Pallen M.J."/>
        </authorList>
    </citation>
    <scope>NUCLEOTIDE SEQUENCE</scope>
    <source>
        <strain evidence="7">ChiSjej6B24-2974</strain>
    </source>
</reference>
<dbReference type="AlphaFoldDB" id="A0A9D0ZKX4"/>
<evidence type="ECO:0000256" key="1">
    <source>
        <dbReference type="ARBA" id="ARBA00003416"/>
    </source>
</evidence>
<name>A0A9D0ZKX4_9FIRM</name>
<comment type="similarity">
    <text evidence="2">Belongs to the RmuC family.</text>
</comment>
<feature type="transmembrane region" description="Helical" evidence="6">
    <location>
        <begin position="12"/>
        <end position="31"/>
    </location>
</feature>
<evidence type="ECO:0000313" key="7">
    <source>
        <dbReference type="EMBL" id="HIQ82300.1"/>
    </source>
</evidence>
<protein>
    <submittedName>
        <fullName evidence="7">DNA recombination protein RmuC</fullName>
    </submittedName>
</protein>
<evidence type="ECO:0000256" key="3">
    <source>
        <dbReference type="ARBA" id="ARBA00023054"/>
    </source>
</evidence>
<keyword evidence="3 5" id="KW-0175">Coiled coil</keyword>
<dbReference type="InterPro" id="IPR003798">
    <property type="entry name" value="DNA_recombination_RmuC"/>
</dbReference>
<dbReference type="PANTHER" id="PTHR30563:SF0">
    <property type="entry name" value="DNA RECOMBINATION PROTEIN RMUC"/>
    <property type="match status" value="1"/>
</dbReference>